<reference evidence="12" key="2">
    <citation type="submission" date="2020-05" db="EMBL/GenBank/DDBJ databases">
        <authorList>
            <person name="Kim H.-S."/>
            <person name="Proctor R.H."/>
            <person name="Brown D.W."/>
        </authorList>
    </citation>
    <scope>NUCLEOTIDE SEQUENCE</scope>
    <source>
        <strain evidence="12">NRRL 20472</strain>
    </source>
</reference>
<evidence type="ECO:0000256" key="8">
    <source>
        <dbReference type="ARBA" id="ARBA00022917"/>
    </source>
</evidence>
<keyword evidence="5" id="KW-0436">Ligase</keyword>
<evidence type="ECO:0000256" key="4">
    <source>
        <dbReference type="ARBA" id="ARBA00022490"/>
    </source>
</evidence>
<name>A0A8H4SS44_9HYPO</name>
<evidence type="ECO:0000256" key="10">
    <source>
        <dbReference type="ARBA" id="ARBA00047904"/>
    </source>
</evidence>
<sequence>MSVQKKTGGTLAELQRDSGKSCVDCEVSCGSRTSSDSGRTITRTSHHVHPGMINSIEQLGFLSFGTEVTLRARIETQRPISKSLSFLLLRDQGQSVQGVLSLSKDNADFFNWVGKIKQESLIQVCGLLKKSPRPIRSATHQGFEIDIHSIDLINAATKVPFSISKPPELFQSRMCSRVLDLRHPSNQALFRVRALITRLFRKTLEDNNFIEIQTPKLQAAAPENAVTAFGIKYFGRDAFLAQSSLLAQQMAISADFNRVFEIGPLFRAETVNTPRHLTEFTGLDLEMTIKNDYYEMIALIDVFLKAVFTAMSSMLEIDIIRKRWPSKDIKWLEETPIIPFMEAIQMLRDDGRDVELEQISTLNQVRLGELVSKRYRTNYFILDKLPANATPFYAARDNNDPNFTQSFDIFIRGQEVCSGGQHTYQVDDLHTTMHDLGVSERGLEDFIAAFDLGVPPHAGASLGLERIITCILDLGDIRYATLFHCDLQSFPRKLPGLHHPEANTTDLNHTEKPLPLEKLIVNYGDASNTSWLDERFQIWRHKSGAAVGFVIQNSEFAIAVGDPLCESSQYSDVICSFIDYVSSQLRMTPVWLLVSYEVQKLLASELHWRSLSCTEEQRIDADKFDLNHIDGFASKTRRVEREGVEIREFKPDENFIRRVNPVIEDWKKSRSGKQVHLTEVRPWVDSEHRRYFTAEKAGEVQCLVVLARLAPRHGWQVKWALDFPGAVNGAMEVLIGNVLSSVRGRITFGVGASEKLTAGEHLGGFRTYFLAASYRSIASSFGLRRKARFRDKFGTQGEAVYICYPKHGVNLRDLQRIIQCFQD</sequence>
<dbReference type="GO" id="GO:0005829">
    <property type="term" value="C:cytosol"/>
    <property type="evidence" value="ECO:0007669"/>
    <property type="project" value="TreeGrafter"/>
</dbReference>
<gene>
    <name evidence="12" type="ORF">FSARC_14649</name>
</gene>
<evidence type="ECO:0000256" key="1">
    <source>
        <dbReference type="ARBA" id="ARBA00004496"/>
    </source>
</evidence>
<dbReference type="GO" id="GO:0017101">
    <property type="term" value="C:aminoacyl-tRNA synthetase multienzyme complex"/>
    <property type="evidence" value="ECO:0007669"/>
    <property type="project" value="TreeGrafter"/>
</dbReference>
<dbReference type="Pfam" id="PF00152">
    <property type="entry name" value="tRNA-synt_2"/>
    <property type="match status" value="1"/>
</dbReference>
<organism evidence="12 13">
    <name type="scientific">Fusarium sarcochroum</name>
    <dbReference type="NCBI Taxonomy" id="1208366"/>
    <lineage>
        <taxon>Eukaryota</taxon>
        <taxon>Fungi</taxon>
        <taxon>Dikarya</taxon>
        <taxon>Ascomycota</taxon>
        <taxon>Pezizomycotina</taxon>
        <taxon>Sordariomycetes</taxon>
        <taxon>Hypocreomycetidae</taxon>
        <taxon>Hypocreales</taxon>
        <taxon>Nectriaceae</taxon>
        <taxon>Fusarium</taxon>
        <taxon>Fusarium lateritium species complex</taxon>
    </lineage>
</organism>
<dbReference type="OrthoDB" id="372395at2759"/>
<dbReference type="SUPFAM" id="SSF50249">
    <property type="entry name" value="Nucleic acid-binding proteins"/>
    <property type="match status" value="1"/>
</dbReference>
<evidence type="ECO:0000256" key="7">
    <source>
        <dbReference type="ARBA" id="ARBA00022840"/>
    </source>
</evidence>
<dbReference type="PRINTS" id="PR01042">
    <property type="entry name" value="TRNASYNTHASP"/>
</dbReference>
<keyword evidence="9" id="KW-0030">Aminoacyl-tRNA synthetase</keyword>
<evidence type="ECO:0000256" key="3">
    <source>
        <dbReference type="ARBA" id="ARBA00012841"/>
    </source>
</evidence>
<dbReference type="InterPro" id="IPR012340">
    <property type="entry name" value="NA-bd_OB-fold"/>
</dbReference>
<dbReference type="GO" id="GO:0003723">
    <property type="term" value="F:RNA binding"/>
    <property type="evidence" value="ECO:0007669"/>
    <property type="project" value="TreeGrafter"/>
</dbReference>
<keyword evidence="8" id="KW-0648">Protein biosynthesis</keyword>
<dbReference type="EMBL" id="JABEXW010001329">
    <property type="protein sequence ID" value="KAF4944531.1"/>
    <property type="molecule type" value="Genomic_DNA"/>
</dbReference>
<keyword evidence="7" id="KW-0067">ATP-binding</keyword>
<dbReference type="AlphaFoldDB" id="A0A8H4SS44"/>
<dbReference type="GO" id="GO:0006422">
    <property type="term" value="P:aspartyl-tRNA aminoacylation"/>
    <property type="evidence" value="ECO:0007669"/>
    <property type="project" value="InterPro"/>
</dbReference>
<dbReference type="InterPro" id="IPR004523">
    <property type="entry name" value="Asp-tRNA_synthase_2"/>
</dbReference>
<protein>
    <recommendedName>
        <fullName evidence="3">aspartate--tRNA ligase</fullName>
        <ecNumber evidence="3">6.1.1.12</ecNumber>
    </recommendedName>
</protein>
<evidence type="ECO:0000313" key="12">
    <source>
        <dbReference type="EMBL" id="KAF4944531.1"/>
    </source>
</evidence>
<evidence type="ECO:0000256" key="6">
    <source>
        <dbReference type="ARBA" id="ARBA00022741"/>
    </source>
</evidence>
<dbReference type="PANTHER" id="PTHR43450">
    <property type="entry name" value="ASPARTYL-TRNA SYNTHETASE"/>
    <property type="match status" value="1"/>
</dbReference>
<dbReference type="EC" id="6.1.1.12" evidence="3"/>
<dbReference type="InterPro" id="IPR024320">
    <property type="entry name" value="LPG_synthase_C"/>
</dbReference>
<dbReference type="Pfam" id="PF09924">
    <property type="entry name" value="LPG_synthase_C"/>
    <property type="match status" value="1"/>
</dbReference>
<dbReference type="Proteomes" id="UP000622797">
    <property type="component" value="Unassembled WGS sequence"/>
</dbReference>
<dbReference type="InterPro" id="IPR045864">
    <property type="entry name" value="aa-tRNA-synth_II/BPL/LPL"/>
</dbReference>
<evidence type="ECO:0000256" key="2">
    <source>
        <dbReference type="ARBA" id="ARBA00005312"/>
    </source>
</evidence>
<evidence type="ECO:0000259" key="11">
    <source>
        <dbReference type="PROSITE" id="PS50862"/>
    </source>
</evidence>
<comment type="caution">
    <text evidence="12">The sequence shown here is derived from an EMBL/GenBank/DDBJ whole genome shotgun (WGS) entry which is preliminary data.</text>
</comment>
<comment type="subcellular location">
    <subcellularLocation>
        <location evidence="1">Cytoplasm</location>
    </subcellularLocation>
</comment>
<keyword evidence="13" id="KW-1185">Reference proteome</keyword>
<dbReference type="InterPro" id="IPR002312">
    <property type="entry name" value="Asp/Asn-tRNA-synth_IIb"/>
</dbReference>
<dbReference type="PROSITE" id="PS50862">
    <property type="entry name" value="AA_TRNA_LIGASE_II"/>
    <property type="match status" value="1"/>
</dbReference>
<comment type="catalytic activity">
    <reaction evidence="10">
        <text>tRNA(Asp) + L-aspartate + ATP = L-aspartyl-tRNA(Asp) + AMP + diphosphate</text>
        <dbReference type="Rhea" id="RHEA:19649"/>
        <dbReference type="Rhea" id="RHEA-COMP:9660"/>
        <dbReference type="Rhea" id="RHEA-COMP:9678"/>
        <dbReference type="ChEBI" id="CHEBI:29991"/>
        <dbReference type="ChEBI" id="CHEBI:30616"/>
        <dbReference type="ChEBI" id="CHEBI:33019"/>
        <dbReference type="ChEBI" id="CHEBI:78442"/>
        <dbReference type="ChEBI" id="CHEBI:78516"/>
        <dbReference type="ChEBI" id="CHEBI:456215"/>
        <dbReference type="EC" id="6.1.1.12"/>
    </reaction>
</comment>
<dbReference type="Gene3D" id="3.30.930.10">
    <property type="entry name" value="Bira Bifunctional Protein, Domain 2"/>
    <property type="match status" value="1"/>
</dbReference>
<dbReference type="InterPro" id="IPR004364">
    <property type="entry name" value="Aa-tRNA-synt_II"/>
</dbReference>
<reference evidence="12" key="1">
    <citation type="journal article" date="2020" name="BMC Genomics">
        <title>Correction to: Identification and distribution of gene clusters required for synthesis of sphingolipid metabolism inhibitors in diverse species of the filamentous fungus Fusarium.</title>
        <authorList>
            <person name="Kim H.S."/>
            <person name="Lohmar J.M."/>
            <person name="Busman M."/>
            <person name="Brown D.W."/>
            <person name="Naumann T.A."/>
            <person name="Divon H.H."/>
            <person name="Lysoe E."/>
            <person name="Uhlig S."/>
            <person name="Proctor R.H."/>
        </authorList>
    </citation>
    <scope>NUCLEOTIDE SEQUENCE</scope>
    <source>
        <strain evidence="12">NRRL 20472</strain>
    </source>
</reference>
<evidence type="ECO:0000313" key="13">
    <source>
        <dbReference type="Proteomes" id="UP000622797"/>
    </source>
</evidence>
<dbReference type="CDD" id="cd04320">
    <property type="entry name" value="AspRS_cyto_N"/>
    <property type="match status" value="1"/>
</dbReference>
<dbReference type="GO" id="GO:0004815">
    <property type="term" value="F:aspartate-tRNA ligase activity"/>
    <property type="evidence" value="ECO:0007669"/>
    <property type="project" value="UniProtKB-EC"/>
</dbReference>
<dbReference type="GO" id="GO:0005524">
    <property type="term" value="F:ATP binding"/>
    <property type="evidence" value="ECO:0007669"/>
    <property type="project" value="UniProtKB-KW"/>
</dbReference>
<keyword evidence="6" id="KW-0547">Nucleotide-binding</keyword>
<proteinExistence type="inferred from homology"/>
<evidence type="ECO:0000256" key="9">
    <source>
        <dbReference type="ARBA" id="ARBA00023146"/>
    </source>
</evidence>
<feature type="domain" description="Aminoacyl-transfer RNA synthetases class-II family profile" evidence="11">
    <location>
        <begin position="190"/>
        <end position="495"/>
    </location>
</feature>
<evidence type="ECO:0000256" key="5">
    <source>
        <dbReference type="ARBA" id="ARBA00022598"/>
    </source>
</evidence>
<dbReference type="InterPro" id="IPR006195">
    <property type="entry name" value="aa-tRNA-synth_II"/>
</dbReference>
<dbReference type="Gene3D" id="2.40.50.140">
    <property type="entry name" value="Nucleic acid-binding proteins"/>
    <property type="match status" value="1"/>
</dbReference>
<dbReference type="SUPFAM" id="SSF55681">
    <property type="entry name" value="Class II aaRS and biotin synthetases"/>
    <property type="match status" value="1"/>
</dbReference>
<keyword evidence="4" id="KW-0963">Cytoplasm</keyword>
<comment type="similarity">
    <text evidence="2">Belongs to the class-II aminoacyl-tRNA synthetase family. Type 2 subfamily.</text>
</comment>
<dbReference type="PANTHER" id="PTHR43450:SF2">
    <property type="entry name" value="ASPARTATE--TRNA LIGASE"/>
    <property type="match status" value="1"/>
</dbReference>
<accession>A0A8H4SS44</accession>